<reference evidence="1 2" key="1">
    <citation type="submission" date="2016-06" db="EMBL/GenBank/DDBJ databases">
        <authorList>
            <person name="Kjaerup R.B."/>
            <person name="Dalgaard T.S."/>
            <person name="Juul-Madsen H.R."/>
        </authorList>
    </citation>
    <scope>NUCLEOTIDE SEQUENCE [LARGE SCALE GENOMIC DNA]</scope>
    <source>
        <strain evidence="1 2">Pb300</strain>
    </source>
</reference>
<proteinExistence type="predicted"/>
<accession>A0A1D2JNV0</accession>
<sequence length="273" mass="32051">MTSVKSEVEYKILRLKFSLGQPVRNELFNQLKECNERLEKVLNYSDRFPAPQSAFQRDTVKTPNLEDVFKKAWKKCDILFKAFYDVRRCSCQIHHFISLRLEHRTLQINVSMLSSYTHMDPIAPVQTYGRSGLREFLGIIGHDDEKFHIHPFRKWTKPNDSGVPFTLDHLLTPDIKDRMSRKGILLHLPPFIRLTATLTPWFRSGLTKKDVLYFPSEDGFSIPYAEIFIRQDFPLNLLSAPTMELNGCNFYSREFNRRLEYGERYPAGNEHSK</sequence>
<dbReference type="PANTHER" id="PTHR35186">
    <property type="entry name" value="ANK_REP_REGION DOMAIN-CONTAINING PROTEIN"/>
    <property type="match status" value="1"/>
</dbReference>
<gene>
    <name evidence="1" type="ORF">ACO22_00594</name>
</gene>
<dbReference type="VEuPathDB" id="FungiDB:PADG_00356"/>
<name>A0A1D2JNV0_PARBR</name>
<protein>
    <submittedName>
        <fullName evidence="1">Uncharacterized protein</fullName>
    </submittedName>
</protein>
<organism evidence="1 2">
    <name type="scientific">Paracoccidioides brasiliensis</name>
    <dbReference type="NCBI Taxonomy" id="121759"/>
    <lineage>
        <taxon>Eukaryota</taxon>
        <taxon>Fungi</taxon>
        <taxon>Dikarya</taxon>
        <taxon>Ascomycota</taxon>
        <taxon>Pezizomycotina</taxon>
        <taxon>Eurotiomycetes</taxon>
        <taxon>Eurotiomycetidae</taxon>
        <taxon>Onygenales</taxon>
        <taxon>Ajellomycetaceae</taxon>
        <taxon>Paracoccidioides</taxon>
    </lineage>
</organism>
<dbReference type="Proteomes" id="UP000242814">
    <property type="component" value="Unassembled WGS sequence"/>
</dbReference>
<evidence type="ECO:0000313" key="1">
    <source>
        <dbReference type="EMBL" id="ODH44899.1"/>
    </source>
</evidence>
<evidence type="ECO:0000313" key="2">
    <source>
        <dbReference type="Proteomes" id="UP000242814"/>
    </source>
</evidence>
<dbReference type="PANTHER" id="PTHR35186:SF4">
    <property type="entry name" value="PRION-INHIBITION AND PROPAGATION HELO DOMAIN-CONTAINING PROTEIN"/>
    <property type="match status" value="1"/>
</dbReference>
<comment type="caution">
    <text evidence="1">The sequence shown here is derived from an EMBL/GenBank/DDBJ whole genome shotgun (WGS) entry which is preliminary data.</text>
</comment>
<dbReference type="EMBL" id="LZYO01000012">
    <property type="protein sequence ID" value="ODH44899.1"/>
    <property type="molecule type" value="Genomic_DNA"/>
</dbReference>
<dbReference type="AlphaFoldDB" id="A0A1D2JNV0"/>